<evidence type="ECO:0000313" key="3">
    <source>
        <dbReference type="Proteomes" id="UP001301350"/>
    </source>
</evidence>
<accession>A0AAV9J298</accession>
<organism evidence="2 3">
    <name type="scientific">Cyanidium caldarium</name>
    <name type="common">Red alga</name>
    <dbReference type="NCBI Taxonomy" id="2771"/>
    <lineage>
        <taxon>Eukaryota</taxon>
        <taxon>Rhodophyta</taxon>
        <taxon>Bangiophyceae</taxon>
        <taxon>Cyanidiales</taxon>
        <taxon>Cyanidiaceae</taxon>
        <taxon>Cyanidium</taxon>
    </lineage>
</organism>
<evidence type="ECO:0000313" key="2">
    <source>
        <dbReference type="EMBL" id="KAK4538478.1"/>
    </source>
</evidence>
<dbReference type="AlphaFoldDB" id="A0AAV9J298"/>
<protein>
    <recommendedName>
        <fullName evidence="4">Elongator complex protein 5</fullName>
    </recommendedName>
</protein>
<sequence>MHSGKTSIEFPLVNALLRRGSTTLLTSDWREETTALARAFLTEVLVRHELQSTPSARPVALVSSDEPLHWWLPPWLHKRLQSGDGARQESSVVRALQADHSLIVLVSLSAALHAERAPAEPTSLLHSWILGHVPSPHTSSTVVAVFRPAEHSRLVADAVLAAGTARVDFPPDGGCVCTVHPASAHHPIMRAFDVAWRVDGASSAPQLHFSERPYAPAATAPPSTDPSVEHLATELPFSITLTERQNRAREQVRLPYEHRDATLADAALRTPEGFLVLDNVEADEPGSDPEVSSDEDLDV</sequence>
<name>A0AAV9J298_CYACA</name>
<dbReference type="EMBL" id="JANCYW010000018">
    <property type="protein sequence ID" value="KAK4538478.1"/>
    <property type="molecule type" value="Genomic_DNA"/>
</dbReference>
<evidence type="ECO:0008006" key="4">
    <source>
        <dbReference type="Google" id="ProtNLM"/>
    </source>
</evidence>
<dbReference type="Proteomes" id="UP001301350">
    <property type="component" value="Unassembled WGS sequence"/>
</dbReference>
<reference evidence="2 3" key="1">
    <citation type="submission" date="2022-07" db="EMBL/GenBank/DDBJ databases">
        <title>Genome-wide signatures of adaptation to extreme environments.</title>
        <authorList>
            <person name="Cho C.H."/>
            <person name="Yoon H.S."/>
        </authorList>
    </citation>
    <scope>NUCLEOTIDE SEQUENCE [LARGE SCALE GENOMIC DNA]</scope>
    <source>
        <strain evidence="2 3">DBV 063 E5</strain>
    </source>
</reference>
<feature type="compositionally biased region" description="Acidic residues" evidence="1">
    <location>
        <begin position="280"/>
        <end position="299"/>
    </location>
</feature>
<feature type="region of interest" description="Disordered" evidence="1">
    <location>
        <begin position="278"/>
        <end position="299"/>
    </location>
</feature>
<evidence type="ECO:0000256" key="1">
    <source>
        <dbReference type="SAM" id="MobiDB-lite"/>
    </source>
</evidence>
<keyword evidence="3" id="KW-1185">Reference proteome</keyword>
<proteinExistence type="predicted"/>
<gene>
    <name evidence="2" type="ORF">CDCA_CDCA18G4503</name>
</gene>
<comment type="caution">
    <text evidence="2">The sequence shown here is derived from an EMBL/GenBank/DDBJ whole genome shotgun (WGS) entry which is preliminary data.</text>
</comment>